<comment type="caution">
    <text evidence="1">The sequence shown here is derived from an EMBL/GenBank/DDBJ whole genome shotgun (WGS) entry which is preliminary data.</text>
</comment>
<gene>
    <name evidence="1" type="ORF">HKW66_Vig0160480</name>
</gene>
<accession>A0A8T0JIN1</accession>
<organism evidence="1 2">
    <name type="scientific">Phaseolus angularis</name>
    <name type="common">Azuki bean</name>
    <name type="synonym">Vigna angularis</name>
    <dbReference type="NCBI Taxonomy" id="3914"/>
    <lineage>
        <taxon>Eukaryota</taxon>
        <taxon>Viridiplantae</taxon>
        <taxon>Streptophyta</taxon>
        <taxon>Embryophyta</taxon>
        <taxon>Tracheophyta</taxon>
        <taxon>Spermatophyta</taxon>
        <taxon>Magnoliopsida</taxon>
        <taxon>eudicotyledons</taxon>
        <taxon>Gunneridae</taxon>
        <taxon>Pentapetalae</taxon>
        <taxon>rosids</taxon>
        <taxon>fabids</taxon>
        <taxon>Fabales</taxon>
        <taxon>Fabaceae</taxon>
        <taxon>Papilionoideae</taxon>
        <taxon>50 kb inversion clade</taxon>
        <taxon>NPAAA clade</taxon>
        <taxon>indigoferoid/millettioid clade</taxon>
        <taxon>Phaseoleae</taxon>
        <taxon>Vigna</taxon>
    </lineage>
</organism>
<reference evidence="1 2" key="1">
    <citation type="submission" date="2020-05" db="EMBL/GenBank/DDBJ databases">
        <title>Vigna angularis (adzuki bean) Var. LongXiaoDou No. 4 denovo assembly.</title>
        <authorList>
            <person name="Xiang H."/>
        </authorList>
    </citation>
    <scope>NUCLEOTIDE SEQUENCE [LARGE SCALE GENOMIC DNA]</scope>
    <source>
        <tissue evidence="1">Leaf</tissue>
    </source>
</reference>
<name>A0A8T0JIN1_PHAAN</name>
<sequence length="131" mass="14163">MGQESRLGYGCLTPDGAESTNQNIYVENQISKVATLANSNSGHPSNATLIDHRGPLKVYWAKILLTEKGCKGTPILVISVNCYKEFNFDTNKGVVSGTGGSGSEWWTNIRVAGRKVDQLTAGFSSQCYSQK</sequence>
<evidence type="ECO:0000313" key="2">
    <source>
        <dbReference type="Proteomes" id="UP000743370"/>
    </source>
</evidence>
<proteinExistence type="predicted"/>
<evidence type="ECO:0000313" key="1">
    <source>
        <dbReference type="EMBL" id="KAG2375798.1"/>
    </source>
</evidence>
<dbReference type="Proteomes" id="UP000743370">
    <property type="component" value="Unassembled WGS sequence"/>
</dbReference>
<dbReference type="EMBL" id="JABFOF010000010">
    <property type="protein sequence ID" value="KAG2375798.1"/>
    <property type="molecule type" value="Genomic_DNA"/>
</dbReference>
<dbReference type="AlphaFoldDB" id="A0A8T0JIN1"/>
<protein>
    <submittedName>
        <fullName evidence="1">Uncharacterized protein</fullName>
    </submittedName>
</protein>